<accession>A0A0A9HSZ2</accession>
<sequence>MLLLLILLRHHQITFQLWSEHLREDPLVLFSFCKSKIIK</sequence>
<reference evidence="2" key="1">
    <citation type="submission" date="2014-09" db="EMBL/GenBank/DDBJ databases">
        <authorList>
            <person name="Magalhaes I.L.F."/>
            <person name="Oliveira U."/>
            <person name="Santos F.R."/>
            <person name="Vidigal T.H.D.A."/>
            <person name="Brescovit A.D."/>
            <person name="Santos A.J."/>
        </authorList>
    </citation>
    <scope>NUCLEOTIDE SEQUENCE</scope>
    <source>
        <tissue evidence="2">Shoot tissue taken approximately 20 cm above the soil surface</tissue>
    </source>
</reference>
<evidence type="ECO:0000313" key="2">
    <source>
        <dbReference type="EMBL" id="JAE36023.1"/>
    </source>
</evidence>
<dbReference type="AlphaFoldDB" id="A0A0A9HSZ2"/>
<organism evidence="2">
    <name type="scientific">Arundo donax</name>
    <name type="common">Giant reed</name>
    <name type="synonym">Donax arundinaceus</name>
    <dbReference type="NCBI Taxonomy" id="35708"/>
    <lineage>
        <taxon>Eukaryota</taxon>
        <taxon>Viridiplantae</taxon>
        <taxon>Streptophyta</taxon>
        <taxon>Embryophyta</taxon>
        <taxon>Tracheophyta</taxon>
        <taxon>Spermatophyta</taxon>
        <taxon>Magnoliopsida</taxon>
        <taxon>Liliopsida</taxon>
        <taxon>Poales</taxon>
        <taxon>Poaceae</taxon>
        <taxon>PACMAD clade</taxon>
        <taxon>Arundinoideae</taxon>
        <taxon>Arundineae</taxon>
        <taxon>Arundo</taxon>
    </lineage>
</organism>
<dbReference type="EMBL" id="GBRH01161873">
    <property type="protein sequence ID" value="JAE36023.1"/>
    <property type="molecule type" value="Transcribed_RNA"/>
</dbReference>
<feature type="chain" id="PRO_5002048361" evidence="1">
    <location>
        <begin position="17"/>
        <end position="39"/>
    </location>
</feature>
<protein>
    <submittedName>
        <fullName evidence="2">Uncharacterized protein</fullName>
    </submittedName>
</protein>
<name>A0A0A9HSZ2_ARUDO</name>
<reference evidence="2" key="2">
    <citation type="journal article" date="2015" name="Data Brief">
        <title>Shoot transcriptome of the giant reed, Arundo donax.</title>
        <authorList>
            <person name="Barrero R.A."/>
            <person name="Guerrero F.D."/>
            <person name="Moolhuijzen P."/>
            <person name="Goolsby J.A."/>
            <person name="Tidwell J."/>
            <person name="Bellgard S.E."/>
            <person name="Bellgard M.I."/>
        </authorList>
    </citation>
    <scope>NUCLEOTIDE SEQUENCE</scope>
    <source>
        <tissue evidence="2">Shoot tissue taken approximately 20 cm above the soil surface</tissue>
    </source>
</reference>
<proteinExistence type="predicted"/>
<feature type="signal peptide" evidence="1">
    <location>
        <begin position="1"/>
        <end position="16"/>
    </location>
</feature>
<keyword evidence="1" id="KW-0732">Signal</keyword>
<evidence type="ECO:0000256" key="1">
    <source>
        <dbReference type="SAM" id="SignalP"/>
    </source>
</evidence>